<evidence type="ECO:0000313" key="2">
    <source>
        <dbReference type="EMBL" id="GAA0494675.1"/>
    </source>
</evidence>
<dbReference type="Gene3D" id="3.60.60.10">
    <property type="entry name" value="Penicillin V Acylase, Chain A"/>
    <property type="match status" value="1"/>
</dbReference>
<gene>
    <name evidence="2" type="ORF">GCM10008986_21630</name>
</gene>
<dbReference type="InterPro" id="IPR005079">
    <property type="entry name" value="Peptidase_C45_hydrolase"/>
</dbReference>
<organism evidence="2 3">
    <name type="scientific">Salinibacillus aidingensis</name>
    <dbReference type="NCBI Taxonomy" id="237684"/>
    <lineage>
        <taxon>Bacteria</taxon>
        <taxon>Bacillati</taxon>
        <taxon>Bacillota</taxon>
        <taxon>Bacilli</taxon>
        <taxon>Bacillales</taxon>
        <taxon>Bacillaceae</taxon>
        <taxon>Salinibacillus</taxon>
    </lineage>
</organism>
<dbReference type="SUPFAM" id="SSF56235">
    <property type="entry name" value="N-terminal nucleophile aminohydrolases (Ntn hydrolases)"/>
    <property type="match status" value="1"/>
</dbReference>
<name>A0ABN1BD08_9BACI</name>
<keyword evidence="3" id="KW-1185">Reference proteome</keyword>
<dbReference type="EMBL" id="BAAADO010000004">
    <property type="protein sequence ID" value="GAA0494675.1"/>
    <property type="molecule type" value="Genomic_DNA"/>
</dbReference>
<protein>
    <submittedName>
        <fullName evidence="2">C45 family autoproteolytic acyltransferase/hydolase</fullName>
    </submittedName>
</protein>
<dbReference type="InterPro" id="IPR029055">
    <property type="entry name" value="Ntn_hydrolases_N"/>
</dbReference>
<accession>A0ABN1BD08</accession>
<sequence length="337" mass="38170">MSKELEIQVIELSGSSQQIGFKQGTKRRLTENDHAMLKMQKHINIEEAFNNLRKYDKEMVYELTGLAKGLQISSEEATRLYGGYDVAMPFMGCSAFGNDSFYVRNYDFSTKLYDAQFVLLNPDKGYASAGFSQQLTGRLDGMNEKGLVAGIHLVHERKQPKRFLPTTIARLVLNNCSTVQEAVDLIMSVPHGHCLNFSLTDQNGNCAIVEASPEKQISNETSPLLCTNHFETNSLRKYNRPLIKNSQLRKQFLSQISKEHLKPIDAYHAFNHSSSPLFLRDYKNFFGTLHTVVYSPRDLRIIIGVGEHCVPCIISFKDWLDGNVQLPKFIKGNINPL</sequence>
<evidence type="ECO:0000313" key="3">
    <source>
        <dbReference type="Proteomes" id="UP001500880"/>
    </source>
</evidence>
<dbReference type="PANTHER" id="PTHR34180">
    <property type="entry name" value="PEPTIDASE C45"/>
    <property type="match status" value="1"/>
</dbReference>
<reference evidence="2 3" key="1">
    <citation type="journal article" date="2019" name="Int. J. Syst. Evol. Microbiol.">
        <title>The Global Catalogue of Microorganisms (GCM) 10K type strain sequencing project: providing services to taxonomists for standard genome sequencing and annotation.</title>
        <authorList>
            <consortium name="The Broad Institute Genomics Platform"/>
            <consortium name="The Broad Institute Genome Sequencing Center for Infectious Disease"/>
            <person name="Wu L."/>
            <person name="Ma J."/>
        </authorList>
    </citation>
    <scope>NUCLEOTIDE SEQUENCE [LARGE SCALE GENOMIC DNA]</scope>
    <source>
        <strain evidence="2 3">JCM 12389</strain>
    </source>
</reference>
<dbReference type="PANTHER" id="PTHR34180:SF1">
    <property type="entry name" value="BETA-ALANYL-DOPAMINE_CARCININE HYDROLASE"/>
    <property type="match status" value="1"/>
</dbReference>
<feature type="domain" description="Peptidase C45 hydrolase" evidence="1">
    <location>
        <begin position="98"/>
        <end position="306"/>
    </location>
</feature>
<comment type="caution">
    <text evidence="2">The sequence shown here is derived from an EMBL/GenBank/DDBJ whole genome shotgun (WGS) entry which is preliminary data.</text>
</comment>
<dbReference type="InterPro" id="IPR047801">
    <property type="entry name" value="Peptidase_C45"/>
</dbReference>
<keyword evidence="2" id="KW-0808">Transferase</keyword>
<dbReference type="RefSeq" id="WP_343840811.1">
    <property type="nucleotide sequence ID" value="NZ_BAAADO010000004.1"/>
</dbReference>
<dbReference type="Proteomes" id="UP001500880">
    <property type="component" value="Unassembled WGS sequence"/>
</dbReference>
<proteinExistence type="predicted"/>
<dbReference type="Pfam" id="PF03417">
    <property type="entry name" value="AAT"/>
    <property type="match status" value="1"/>
</dbReference>
<dbReference type="InterPro" id="IPR047794">
    <property type="entry name" value="C45_proenzyme-like"/>
</dbReference>
<dbReference type="GO" id="GO:0016746">
    <property type="term" value="F:acyltransferase activity"/>
    <property type="evidence" value="ECO:0007669"/>
    <property type="project" value="UniProtKB-KW"/>
</dbReference>
<dbReference type="CDD" id="cd01935">
    <property type="entry name" value="Ntn_CGH_like"/>
    <property type="match status" value="1"/>
</dbReference>
<evidence type="ECO:0000259" key="1">
    <source>
        <dbReference type="Pfam" id="PF03417"/>
    </source>
</evidence>
<keyword evidence="2" id="KW-0012">Acyltransferase</keyword>
<dbReference type="NCBIfam" id="NF040521">
    <property type="entry name" value="C45_proenzyme"/>
    <property type="match status" value="1"/>
</dbReference>